<dbReference type="PANTHER" id="PTHR32002:SF35">
    <property type="entry name" value="PROTEIN NLP6"/>
    <property type="match status" value="1"/>
</dbReference>
<protein>
    <recommendedName>
        <fullName evidence="2">PB1 domain-containing protein</fullName>
    </recommendedName>
</protein>
<proteinExistence type="predicted"/>
<dbReference type="CDD" id="cd06407">
    <property type="entry name" value="PB1_NLP"/>
    <property type="match status" value="1"/>
</dbReference>
<gene>
    <name evidence="3" type="ORF">LR48_Vigan10g099700</name>
</gene>
<evidence type="ECO:0000256" key="1">
    <source>
        <dbReference type="ARBA" id="ARBA00011726"/>
    </source>
</evidence>
<dbReference type="InterPro" id="IPR045012">
    <property type="entry name" value="NLP"/>
</dbReference>
<name>A0A0L9VJ80_PHAAN</name>
<dbReference type="PANTHER" id="PTHR32002">
    <property type="entry name" value="PROTEIN NLP8"/>
    <property type="match status" value="1"/>
</dbReference>
<feature type="domain" description="PB1" evidence="2">
    <location>
        <begin position="165"/>
        <end position="247"/>
    </location>
</feature>
<dbReference type="Pfam" id="PF00564">
    <property type="entry name" value="PB1"/>
    <property type="match status" value="1"/>
</dbReference>
<dbReference type="STRING" id="3914.A0A0L9VJ80"/>
<dbReference type="Gene3D" id="3.10.20.90">
    <property type="entry name" value="Phosphatidylinositol 3-kinase Catalytic Subunit, Chain A, domain 1"/>
    <property type="match status" value="1"/>
</dbReference>
<accession>A0A0L9VJ80</accession>
<dbReference type="InterPro" id="IPR053793">
    <property type="entry name" value="PB1-like"/>
</dbReference>
<dbReference type="EMBL" id="CM003380">
    <property type="protein sequence ID" value="KOM55105.1"/>
    <property type="molecule type" value="Genomic_DNA"/>
</dbReference>
<evidence type="ECO:0000313" key="3">
    <source>
        <dbReference type="EMBL" id="KOM55105.1"/>
    </source>
</evidence>
<dbReference type="AlphaFoldDB" id="A0A0L9VJ80"/>
<dbReference type="SMART" id="SM00666">
    <property type="entry name" value="PB1"/>
    <property type="match status" value="1"/>
</dbReference>
<dbReference type="Proteomes" id="UP000053144">
    <property type="component" value="Chromosome 10"/>
</dbReference>
<evidence type="ECO:0000313" key="4">
    <source>
        <dbReference type="Proteomes" id="UP000053144"/>
    </source>
</evidence>
<reference evidence="4" key="1">
    <citation type="journal article" date="2015" name="Proc. Natl. Acad. Sci. U.S.A.">
        <title>Genome sequencing of adzuki bean (Vigna angularis) provides insight into high starch and low fat accumulation and domestication.</title>
        <authorList>
            <person name="Yang K."/>
            <person name="Tian Z."/>
            <person name="Chen C."/>
            <person name="Luo L."/>
            <person name="Zhao B."/>
            <person name="Wang Z."/>
            <person name="Yu L."/>
            <person name="Li Y."/>
            <person name="Sun Y."/>
            <person name="Li W."/>
            <person name="Chen Y."/>
            <person name="Li Y."/>
            <person name="Zhang Y."/>
            <person name="Ai D."/>
            <person name="Zhao J."/>
            <person name="Shang C."/>
            <person name="Ma Y."/>
            <person name="Wu B."/>
            <person name="Wang M."/>
            <person name="Gao L."/>
            <person name="Sun D."/>
            <person name="Zhang P."/>
            <person name="Guo F."/>
            <person name="Wang W."/>
            <person name="Li Y."/>
            <person name="Wang J."/>
            <person name="Varshney R.K."/>
            <person name="Wang J."/>
            <person name="Ling H.Q."/>
            <person name="Wan P."/>
        </authorList>
    </citation>
    <scope>NUCLEOTIDE SEQUENCE</scope>
    <source>
        <strain evidence="4">cv. Jingnong 6</strain>
    </source>
</reference>
<evidence type="ECO:0000259" key="2">
    <source>
        <dbReference type="PROSITE" id="PS51745"/>
    </source>
</evidence>
<dbReference type="GO" id="GO:0003700">
    <property type="term" value="F:DNA-binding transcription factor activity"/>
    <property type="evidence" value="ECO:0007669"/>
    <property type="project" value="InterPro"/>
</dbReference>
<dbReference type="InterPro" id="IPR000270">
    <property type="entry name" value="PB1_dom"/>
</dbReference>
<comment type="subunit">
    <text evidence="1">Homodimers and heterodimers.</text>
</comment>
<dbReference type="PROSITE" id="PS51745">
    <property type="entry name" value="PB1"/>
    <property type="match status" value="1"/>
</dbReference>
<dbReference type="SUPFAM" id="SSF54277">
    <property type="entry name" value="CAD &amp; PB1 domains"/>
    <property type="match status" value="1"/>
</dbReference>
<sequence length="254" mass="28375">MKSRVRCPLRSRPNPGGPLLKSLRTHHLPGVGVIPRHCLSSRRCGASGVCFDSCFLVSLDGSYPGFPPSNFDHVCDQVLAGDQILFMEEVGATEEDVVVEVDVLNAYLNTKSLRYKSEIFSNLGQPSVMSNLSTDCISQYVEGHSPRFLNSGALNHISVRKEVKNVTIKATYKEDMIRFKITLNRGIVELKEEIAKRLKLEEETFDIKYHDDDHEWVLIACDADLQQCMDISRSSGSNIIRLVVHDILPILGSS</sequence>
<dbReference type="Gramene" id="KOM55105">
    <property type="protein sequence ID" value="KOM55105"/>
    <property type="gene ID" value="LR48_Vigan10g099700"/>
</dbReference>
<organism evidence="3 4">
    <name type="scientific">Phaseolus angularis</name>
    <name type="common">Azuki bean</name>
    <name type="synonym">Vigna angularis</name>
    <dbReference type="NCBI Taxonomy" id="3914"/>
    <lineage>
        <taxon>Eukaryota</taxon>
        <taxon>Viridiplantae</taxon>
        <taxon>Streptophyta</taxon>
        <taxon>Embryophyta</taxon>
        <taxon>Tracheophyta</taxon>
        <taxon>Spermatophyta</taxon>
        <taxon>Magnoliopsida</taxon>
        <taxon>eudicotyledons</taxon>
        <taxon>Gunneridae</taxon>
        <taxon>Pentapetalae</taxon>
        <taxon>rosids</taxon>
        <taxon>fabids</taxon>
        <taxon>Fabales</taxon>
        <taxon>Fabaceae</taxon>
        <taxon>Papilionoideae</taxon>
        <taxon>50 kb inversion clade</taxon>
        <taxon>NPAAA clade</taxon>
        <taxon>indigoferoid/millettioid clade</taxon>
        <taxon>Phaseoleae</taxon>
        <taxon>Vigna</taxon>
    </lineage>
</organism>
<dbReference type="InterPro" id="IPR034891">
    <property type="entry name" value="PB1_NLP"/>
</dbReference>